<comment type="subcellular location">
    <subcellularLocation>
        <location evidence="1">Nucleus</location>
    </subcellularLocation>
</comment>
<dbReference type="PANTHER" id="PTHR31221:SF90">
    <property type="entry name" value="WRKY TRANSCRIPTION FACTOR 44"/>
    <property type="match status" value="1"/>
</dbReference>
<evidence type="ECO:0000256" key="6">
    <source>
        <dbReference type="ARBA" id="ARBA00023242"/>
    </source>
</evidence>
<dbReference type="InterPro" id="IPR036576">
    <property type="entry name" value="WRKY_dom_sf"/>
</dbReference>
<dbReference type="InterPro" id="IPR044810">
    <property type="entry name" value="WRKY_plant"/>
</dbReference>
<feature type="region of interest" description="Disordered" evidence="7">
    <location>
        <begin position="1"/>
        <end position="21"/>
    </location>
</feature>
<keyword evidence="10" id="KW-1185">Reference proteome</keyword>
<dbReference type="PANTHER" id="PTHR31221">
    <property type="entry name" value="WRKY TRANSCRIPTION FACTOR PROTEIN 1-RELATED"/>
    <property type="match status" value="1"/>
</dbReference>
<dbReference type="InterPro" id="IPR003657">
    <property type="entry name" value="WRKY_dom"/>
</dbReference>
<dbReference type="AlphaFoldDB" id="A0A830BHV3"/>
<dbReference type="FunFam" id="2.20.25.80:FF:000006">
    <property type="entry name" value="WRKY transcription factor"/>
    <property type="match status" value="2"/>
</dbReference>
<comment type="caution">
    <text evidence="9">The sequence shown here is derived from an EMBL/GenBank/DDBJ whole genome shotgun (WGS) entry which is preliminary data.</text>
</comment>
<feature type="domain" description="WRKY" evidence="8">
    <location>
        <begin position="41"/>
        <end position="98"/>
    </location>
</feature>
<evidence type="ECO:0000256" key="2">
    <source>
        <dbReference type="ARBA" id="ARBA00022737"/>
    </source>
</evidence>
<feature type="region of interest" description="Disordered" evidence="7">
    <location>
        <begin position="253"/>
        <end position="281"/>
    </location>
</feature>
<dbReference type="Proteomes" id="UP000653305">
    <property type="component" value="Unassembled WGS sequence"/>
</dbReference>
<evidence type="ECO:0000313" key="9">
    <source>
        <dbReference type="EMBL" id="GFP83733.1"/>
    </source>
</evidence>
<evidence type="ECO:0000256" key="7">
    <source>
        <dbReference type="SAM" id="MobiDB-lite"/>
    </source>
</evidence>
<sequence>QAHRHTHRDFPVQSGKNVNNATLENDNKLLTNNMDRRASYDGHNWRKYGQKLVKGSEFPRSYYKCTHTNCPVKKKVEKTLDGKIAEIVYKGEHNHPKPQPHPQPQPLDYNYDPDTRNEVKNPNQQENENNIESSGQSNYSVFVAASSNSSLALSGDCEEVSESLEVDFKSKRTKRENQLSKESTVERGSSEPRIVVEKNNVSETTGDGFRWRKYGQKVVKGKIYPRSYYRCTSPKCNVRKYVERMSEDPTSFISTYEGKHNHNSTTNAETSKNARAKNRNG</sequence>
<feature type="non-terminal residue" evidence="9">
    <location>
        <position position="281"/>
    </location>
</feature>
<evidence type="ECO:0000256" key="5">
    <source>
        <dbReference type="ARBA" id="ARBA00023163"/>
    </source>
</evidence>
<dbReference type="SMART" id="SM00774">
    <property type="entry name" value="WRKY"/>
    <property type="match status" value="2"/>
</dbReference>
<keyword evidence="3" id="KW-0805">Transcription regulation</keyword>
<evidence type="ECO:0000256" key="1">
    <source>
        <dbReference type="ARBA" id="ARBA00004123"/>
    </source>
</evidence>
<dbReference type="GO" id="GO:0043565">
    <property type="term" value="F:sequence-specific DNA binding"/>
    <property type="evidence" value="ECO:0007669"/>
    <property type="project" value="InterPro"/>
</dbReference>
<dbReference type="PROSITE" id="PS50811">
    <property type="entry name" value="WRKY"/>
    <property type="match status" value="2"/>
</dbReference>
<dbReference type="Pfam" id="PF03106">
    <property type="entry name" value="WRKY"/>
    <property type="match status" value="2"/>
</dbReference>
<keyword evidence="5" id="KW-0804">Transcription</keyword>
<feature type="compositionally biased region" description="Low complexity" evidence="7">
    <location>
        <begin position="120"/>
        <end position="134"/>
    </location>
</feature>
<proteinExistence type="predicted"/>
<evidence type="ECO:0000313" key="10">
    <source>
        <dbReference type="Proteomes" id="UP000653305"/>
    </source>
</evidence>
<feature type="region of interest" description="Disordered" evidence="7">
    <location>
        <begin position="170"/>
        <end position="190"/>
    </location>
</feature>
<feature type="compositionally biased region" description="Polar residues" evidence="7">
    <location>
        <begin position="263"/>
        <end position="273"/>
    </location>
</feature>
<feature type="region of interest" description="Disordered" evidence="7">
    <location>
        <begin position="92"/>
        <end position="134"/>
    </location>
</feature>
<feature type="domain" description="WRKY" evidence="8">
    <location>
        <begin position="200"/>
        <end position="265"/>
    </location>
</feature>
<protein>
    <submittedName>
        <fullName evidence="9">Probable WRKY transcription factor 3</fullName>
    </submittedName>
</protein>
<dbReference type="SUPFAM" id="SSF118290">
    <property type="entry name" value="WRKY DNA-binding domain"/>
    <property type="match status" value="2"/>
</dbReference>
<dbReference type="Gene3D" id="2.20.25.80">
    <property type="entry name" value="WRKY domain"/>
    <property type="match status" value="2"/>
</dbReference>
<keyword evidence="6" id="KW-0539">Nucleus</keyword>
<keyword evidence="4" id="KW-0238">DNA-binding</keyword>
<organism evidence="9 10">
    <name type="scientific">Phtheirospermum japonicum</name>
    <dbReference type="NCBI Taxonomy" id="374723"/>
    <lineage>
        <taxon>Eukaryota</taxon>
        <taxon>Viridiplantae</taxon>
        <taxon>Streptophyta</taxon>
        <taxon>Embryophyta</taxon>
        <taxon>Tracheophyta</taxon>
        <taxon>Spermatophyta</taxon>
        <taxon>Magnoliopsida</taxon>
        <taxon>eudicotyledons</taxon>
        <taxon>Gunneridae</taxon>
        <taxon>Pentapetalae</taxon>
        <taxon>asterids</taxon>
        <taxon>lamiids</taxon>
        <taxon>Lamiales</taxon>
        <taxon>Orobanchaceae</taxon>
        <taxon>Orobanchaceae incertae sedis</taxon>
        <taxon>Phtheirospermum</taxon>
    </lineage>
</organism>
<name>A0A830BHV3_9LAMI</name>
<dbReference type="OrthoDB" id="783645at2759"/>
<dbReference type="GO" id="GO:0005634">
    <property type="term" value="C:nucleus"/>
    <property type="evidence" value="ECO:0007669"/>
    <property type="project" value="UniProtKB-SubCell"/>
</dbReference>
<evidence type="ECO:0000259" key="8">
    <source>
        <dbReference type="PROSITE" id="PS50811"/>
    </source>
</evidence>
<dbReference type="GO" id="GO:0003700">
    <property type="term" value="F:DNA-binding transcription factor activity"/>
    <property type="evidence" value="ECO:0007669"/>
    <property type="project" value="InterPro"/>
</dbReference>
<gene>
    <name evidence="9" type="ORF">PHJA_000516800</name>
</gene>
<dbReference type="EMBL" id="BMAC01000069">
    <property type="protein sequence ID" value="GFP83733.1"/>
    <property type="molecule type" value="Genomic_DNA"/>
</dbReference>
<accession>A0A830BHV3</accession>
<reference evidence="9" key="1">
    <citation type="submission" date="2020-07" db="EMBL/GenBank/DDBJ databases">
        <title>Ethylene signaling mediates host invasion by parasitic plants.</title>
        <authorList>
            <person name="Yoshida S."/>
        </authorList>
    </citation>
    <scope>NUCLEOTIDE SEQUENCE</scope>
    <source>
        <strain evidence="9">Okayama</strain>
    </source>
</reference>
<keyword evidence="2" id="KW-0677">Repeat</keyword>
<evidence type="ECO:0000256" key="3">
    <source>
        <dbReference type="ARBA" id="ARBA00023015"/>
    </source>
</evidence>
<evidence type="ECO:0000256" key="4">
    <source>
        <dbReference type="ARBA" id="ARBA00023125"/>
    </source>
</evidence>